<name>A0A2S0U3R9_9AGAM</name>
<geneLocation type="mitochondrion" evidence="3"/>
<dbReference type="Gene3D" id="3.10.28.10">
    <property type="entry name" value="Homing endonucleases"/>
    <property type="match status" value="2"/>
</dbReference>
<evidence type="ECO:0000256" key="1">
    <source>
        <dbReference type="ARBA" id="ARBA00002670"/>
    </source>
</evidence>
<dbReference type="SUPFAM" id="SSF55608">
    <property type="entry name" value="Homing endonucleases"/>
    <property type="match status" value="2"/>
</dbReference>
<dbReference type="EMBL" id="MH138074">
    <property type="protein sequence ID" value="AWB36143.1"/>
    <property type="molecule type" value="Genomic_DNA"/>
</dbReference>
<evidence type="ECO:0000259" key="2">
    <source>
        <dbReference type="Pfam" id="PF00961"/>
    </source>
</evidence>
<dbReference type="PANTHER" id="PTHR36181:SF3">
    <property type="entry name" value="INTRON-ENCODED DNA ENDONUCLEASE AI5 BETA"/>
    <property type="match status" value="1"/>
</dbReference>
<dbReference type="RefSeq" id="YP_009487241.1">
    <property type="nucleotide sequence ID" value="NC_037775.1"/>
</dbReference>
<organism evidence="3">
    <name type="scientific">Russula foetens</name>
    <dbReference type="NCBI Taxonomy" id="131541"/>
    <lineage>
        <taxon>Eukaryota</taxon>
        <taxon>Fungi</taxon>
        <taxon>Dikarya</taxon>
        <taxon>Basidiomycota</taxon>
        <taxon>Agaricomycotina</taxon>
        <taxon>Agaricomycetes</taxon>
        <taxon>Russulales</taxon>
        <taxon>Russulaceae</taxon>
        <taxon>Russula</taxon>
    </lineage>
</organism>
<protein>
    <recommendedName>
        <fullName evidence="2">Homing endonuclease LAGLIDADG domain-containing protein</fullName>
    </recommendedName>
</protein>
<dbReference type="Pfam" id="PF00961">
    <property type="entry name" value="LAGLIDADG_1"/>
    <property type="match status" value="2"/>
</dbReference>
<keyword evidence="3" id="KW-0496">Mitochondrion</keyword>
<dbReference type="GO" id="GO:0004519">
    <property type="term" value="F:endonuclease activity"/>
    <property type="evidence" value="ECO:0007669"/>
    <property type="project" value="InterPro"/>
</dbReference>
<dbReference type="AlphaFoldDB" id="A0A2S0U3R9"/>
<dbReference type="GO" id="GO:0005739">
    <property type="term" value="C:mitochondrion"/>
    <property type="evidence" value="ECO:0007669"/>
    <property type="project" value="UniProtKB-ARBA"/>
</dbReference>
<dbReference type="InterPro" id="IPR027434">
    <property type="entry name" value="Homing_endonucl"/>
</dbReference>
<sequence>MLENSNISLVHSVIKLLGKIQFWNEQSAGNSDISDEINNLIQENDHISDHVFKHRKPETEEEFGYYLAGLIEGDGYFGDYRFEIAFHKEDAFLAYYIKKRIGYGSVLKLKNKNSVRYVLRHSEGLRIVLNLVNGKFLTNKKINQILTHKFDSKFNLTILPPTNFDLISNHWLAGFSDADGSFVISLANSKSHMLGLSLRLEFKIKQKTSELLELIKKTLGGNIYFLESEQIFYYNSTNFKSAKNIVDYFDNFHLNSSKYINYLKWRKVYKIVQRKEHLTVEGIEKIRKIQKNLRD</sequence>
<feature type="domain" description="Homing endonuclease LAGLIDADG" evidence="2">
    <location>
        <begin position="79"/>
        <end position="145"/>
    </location>
</feature>
<dbReference type="GeneID" id="36940741"/>
<comment type="function">
    <text evidence="1">Mitochondrial DNA endonuclease involved in intron homing.</text>
</comment>
<proteinExistence type="predicted"/>
<feature type="domain" description="Homing endonuclease LAGLIDADG" evidence="2">
    <location>
        <begin position="172"/>
        <end position="269"/>
    </location>
</feature>
<gene>
    <name evidence="3" type="primary">orf295</name>
</gene>
<dbReference type="InterPro" id="IPR004860">
    <property type="entry name" value="LAGLIDADG_dom"/>
</dbReference>
<dbReference type="PANTHER" id="PTHR36181">
    <property type="entry name" value="INTRON-ENCODED ENDONUCLEASE AI3-RELATED"/>
    <property type="match status" value="1"/>
</dbReference>
<dbReference type="InterPro" id="IPR051289">
    <property type="entry name" value="LAGLIDADG_Endonuclease"/>
</dbReference>
<reference evidence="3" key="1">
    <citation type="journal article" date="2018" name="Int. J. Biol. Macromol.">
        <title>Characterization and comparative mitogenomic analysis of six newly sequenced mitochondrial genomes from ectomycorrhizal fungi (Russula) and phylogenetic analysis of the Agaricomycetes.</title>
        <authorList>
            <person name="Li Q."/>
            <person name="Wang Q."/>
            <person name="Chen C."/>
            <person name="Jin X."/>
            <person name="Chen Z."/>
            <person name="Xiong C."/>
            <person name="Li P."/>
            <person name="Zhao J."/>
            <person name="Huang W."/>
        </authorList>
    </citation>
    <scope>NUCLEOTIDE SEQUENCE</scope>
</reference>
<accession>A0A2S0U3R9</accession>
<evidence type="ECO:0000313" key="3">
    <source>
        <dbReference type="EMBL" id="AWB36143.1"/>
    </source>
</evidence>